<keyword evidence="2" id="KW-1185">Reference proteome</keyword>
<dbReference type="EMBL" id="NHSJ01000075">
    <property type="protein sequence ID" value="PPQ30555.1"/>
    <property type="molecule type" value="Genomic_DNA"/>
</dbReference>
<dbReference type="SUPFAM" id="SSF52266">
    <property type="entry name" value="SGNH hydrolase"/>
    <property type="match status" value="1"/>
</dbReference>
<dbReference type="OrthoDB" id="8264915at2"/>
<evidence type="ECO:0008006" key="3">
    <source>
        <dbReference type="Google" id="ProtNLM"/>
    </source>
</evidence>
<comment type="caution">
    <text evidence="1">The sequence shown here is derived from an EMBL/GenBank/DDBJ whole genome shotgun (WGS) entry which is preliminary data.</text>
</comment>
<organism evidence="1 2">
    <name type="scientific">Rhodoblastus sphagnicola</name>
    <dbReference type="NCBI Taxonomy" id="333368"/>
    <lineage>
        <taxon>Bacteria</taxon>
        <taxon>Pseudomonadati</taxon>
        <taxon>Pseudomonadota</taxon>
        <taxon>Alphaproteobacteria</taxon>
        <taxon>Hyphomicrobiales</taxon>
        <taxon>Rhodoblastaceae</taxon>
        <taxon>Rhodoblastus</taxon>
    </lineage>
</organism>
<evidence type="ECO:0000313" key="1">
    <source>
        <dbReference type="EMBL" id="PPQ30555.1"/>
    </source>
</evidence>
<dbReference type="Gene3D" id="3.40.50.1110">
    <property type="entry name" value="SGNH hydrolase"/>
    <property type="match status" value="1"/>
</dbReference>
<reference evidence="1 2" key="1">
    <citation type="journal article" date="2018" name="Arch. Microbiol.">
        <title>New insights into the metabolic potential of the phototrophic purple bacterium Rhodopila globiformis DSM 161(T) from its draft genome sequence and evidence for a vanadium-dependent nitrogenase.</title>
        <authorList>
            <person name="Imhoff J.F."/>
            <person name="Rahn T."/>
            <person name="Kunzel S."/>
            <person name="Neulinger S.C."/>
        </authorList>
    </citation>
    <scope>NUCLEOTIDE SEQUENCE [LARGE SCALE GENOMIC DNA]</scope>
    <source>
        <strain evidence="1 2">DSM 16996</strain>
    </source>
</reference>
<dbReference type="InterPro" id="IPR036514">
    <property type="entry name" value="SGNH_hydro_sf"/>
</dbReference>
<accession>A0A2S6N7F6</accession>
<evidence type="ECO:0000313" key="2">
    <source>
        <dbReference type="Proteomes" id="UP000239089"/>
    </source>
</evidence>
<protein>
    <recommendedName>
        <fullName evidence="3">SGNH hydrolase-type esterase domain-containing protein</fullName>
    </recommendedName>
</protein>
<sequence length="397" mass="43231">MFLRVFLTRTGIRFAGRRSSALLKGGGVVVLGVALALAAIETAMRVVGWGAVQTLAYGRGHYHPDLPEVGYAGRPNVSGIQSAEGVSRVAFNSHGFHDLEHDRAKPADAFRIVVIGNSYSVAEQVAREHGYVAKLAENLRGCPSLAGREVETINLGVDGFTIHQQFLMLRDYGLTFSPDMVLLQVNDFVVPGDLDPLKNFSPRLEQAEAGIIVNLSYLDTPDYREKSSNAANLLQQASDHSRLLQYLLQYRRARARTAAKPEAAPAVDEAAIYESYRRGRDLAFGEIASLVQAHDIRFAVTITPEADALSDRPLAPNPLRRDWMTLAQSVNAPLLDIEEEARAQVRRTGAWLHGFGAQTGTGHLNRAGNAVFAQALAPRICGLLGDTFAEAGPILRR</sequence>
<dbReference type="Proteomes" id="UP000239089">
    <property type="component" value="Unassembled WGS sequence"/>
</dbReference>
<dbReference type="GO" id="GO:0016788">
    <property type="term" value="F:hydrolase activity, acting on ester bonds"/>
    <property type="evidence" value="ECO:0007669"/>
    <property type="project" value="UniProtKB-ARBA"/>
</dbReference>
<dbReference type="RefSeq" id="WP_104508124.1">
    <property type="nucleotide sequence ID" value="NZ_JACIGC010000001.1"/>
</dbReference>
<dbReference type="AlphaFoldDB" id="A0A2S6N7F6"/>
<gene>
    <name evidence="1" type="ORF">CCR94_12130</name>
</gene>
<proteinExistence type="predicted"/>
<name>A0A2S6N7F6_9HYPH</name>